<evidence type="ECO:0000313" key="12">
    <source>
        <dbReference type="EMBL" id="GAA3671133.1"/>
    </source>
</evidence>
<dbReference type="CDD" id="cd06578">
    <property type="entry name" value="HemD"/>
    <property type="match status" value="1"/>
</dbReference>
<comment type="caution">
    <text evidence="12">The sequence shown here is derived from an EMBL/GenBank/DDBJ whole genome shotgun (WGS) entry which is preliminary data.</text>
</comment>
<evidence type="ECO:0000256" key="1">
    <source>
        <dbReference type="ARBA" id="ARBA00004772"/>
    </source>
</evidence>
<accession>A0ABP7BW10</accession>
<evidence type="ECO:0000313" key="13">
    <source>
        <dbReference type="Proteomes" id="UP001500752"/>
    </source>
</evidence>
<dbReference type="PANTHER" id="PTHR38042">
    <property type="entry name" value="UROPORPHYRINOGEN-III SYNTHASE, CHLOROPLASTIC"/>
    <property type="match status" value="1"/>
</dbReference>
<comment type="similarity">
    <text evidence="2 9">Belongs to the uroporphyrinogen-III synthase family.</text>
</comment>
<dbReference type="SUPFAM" id="SSF69618">
    <property type="entry name" value="HemD-like"/>
    <property type="match status" value="1"/>
</dbReference>
<name>A0ABP7BW10_9MICC</name>
<feature type="compositionally biased region" description="Low complexity" evidence="10">
    <location>
        <begin position="205"/>
        <end position="222"/>
    </location>
</feature>
<protein>
    <recommendedName>
        <fullName evidence="7 9">Uroporphyrinogen-III synthase</fullName>
        <ecNumber evidence="3 9">4.2.1.75</ecNumber>
    </recommendedName>
</protein>
<proteinExistence type="inferred from homology"/>
<dbReference type="InterPro" id="IPR036108">
    <property type="entry name" value="4pyrrol_syn_uPrphyn_synt_sf"/>
</dbReference>
<comment type="pathway">
    <text evidence="1 9">Porphyrin-containing compound metabolism; protoporphyrin-IX biosynthesis; coproporphyrinogen-III from 5-aminolevulinate: step 3/4.</text>
</comment>
<keyword evidence="13" id="KW-1185">Reference proteome</keyword>
<dbReference type="EMBL" id="BAABEO010000008">
    <property type="protein sequence ID" value="GAA3671133.1"/>
    <property type="molecule type" value="Genomic_DNA"/>
</dbReference>
<dbReference type="Gene3D" id="3.40.50.10090">
    <property type="match status" value="2"/>
</dbReference>
<feature type="region of interest" description="Disordered" evidence="10">
    <location>
        <begin position="200"/>
        <end position="228"/>
    </location>
</feature>
<sequence length="327" mass="32934">MPAGAPGRAPGASAGALSGLTAAVLRSPDRAGTTVAELAARGARAVVCPLIDFELPADTAALDDSLRRFLAGGHRWIVLTSVTTVRVLQQRCRALGLELAVPAGTRLAVVGDATARAAADAGWHVDFLPASDHSAEGLVAGWPEASPSAEPPTSSQRRERTVYLPQADLAAPTLEEGLRSRGWDTEAVVAYRTVDAPADPARRVAGGAEPEAGSAAEPAVEPAAERGGRRGAEILAPAELAARLEAGRIDAVLLSSPSIARRFAALAPAPPASVALVAIGRSTAAELQRLGLAPAATASLPTPAGLAEAWATALAAPAAPPPPAPST</sequence>
<dbReference type="Pfam" id="PF02602">
    <property type="entry name" value="HEM4"/>
    <property type="match status" value="1"/>
</dbReference>
<dbReference type="InterPro" id="IPR039793">
    <property type="entry name" value="UROS/Hem4"/>
</dbReference>
<evidence type="ECO:0000256" key="9">
    <source>
        <dbReference type="RuleBase" id="RU366031"/>
    </source>
</evidence>
<gene>
    <name evidence="12" type="ORF">GCM10023081_06860</name>
</gene>
<dbReference type="EC" id="4.2.1.75" evidence="3 9"/>
<evidence type="ECO:0000256" key="8">
    <source>
        <dbReference type="ARBA" id="ARBA00048617"/>
    </source>
</evidence>
<comment type="catalytic activity">
    <reaction evidence="8 9">
        <text>hydroxymethylbilane = uroporphyrinogen III + H2O</text>
        <dbReference type="Rhea" id="RHEA:18965"/>
        <dbReference type="ChEBI" id="CHEBI:15377"/>
        <dbReference type="ChEBI" id="CHEBI:57308"/>
        <dbReference type="ChEBI" id="CHEBI:57845"/>
        <dbReference type="EC" id="4.2.1.75"/>
    </reaction>
</comment>
<evidence type="ECO:0000256" key="5">
    <source>
        <dbReference type="ARBA" id="ARBA00023244"/>
    </source>
</evidence>
<evidence type="ECO:0000256" key="4">
    <source>
        <dbReference type="ARBA" id="ARBA00023239"/>
    </source>
</evidence>
<organism evidence="12 13">
    <name type="scientific">Arthrobacter ginkgonis</name>
    <dbReference type="NCBI Taxonomy" id="1630594"/>
    <lineage>
        <taxon>Bacteria</taxon>
        <taxon>Bacillati</taxon>
        <taxon>Actinomycetota</taxon>
        <taxon>Actinomycetes</taxon>
        <taxon>Micrococcales</taxon>
        <taxon>Micrococcaceae</taxon>
        <taxon>Arthrobacter</taxon>
    </lineage>
</organism>
<evidence type="ECO:0000256" key="10">
    <source>
        <dbReference type="SAM" id="MobiDB-lite"/>
    </source>
</evidence>
<dbReference type="PANTHER" id="PTHR38042:SF1">
    <property type="entry name" value="UROPORPHYRINOGEN-III SYNTHASE, CHLOROPLASTIC"/>
    <property type="match status" value="1"/>
</dbReference>
<keyword evidence="4 9" id="KW-0456">Lyase</keyword>
<evidence type="ECO:0000256" key="7">
    <source>
        <dbReference type="ARBA" id="ARBA00040167"/>
    </source>
</evidence>
<dbReference type="InterPro" id="IPR003754">
    <property type="entry name" value="4pyrrol_synth_uPrphyn_synth"/>
</dbReference>
<keyword evidence="5 9" id="KW-0627">Porphyrin biosynthesis</keyword>
<evidence type="ECO:0000256" key="6">
    <source>
        <dbReference type="ARBA" id="ARBA00037589"/>
    </source>
</evidence>
<comment type="function">
    <text evidence="6 9">Catalyzes cyclization of the linear tetrapyrrole, hydroxymethylbilane, to the macrocyclic uroporphyrinogen III.</text>
</comment>
<evidence type="ECO:0000256" key="2">
    <source>
        <dbReference type="ARBA" id="ARBA00008133"/>
    </source>
</evidence>
<evidence type="ECO:0000256" key="3">
    <source>
        <dbReference type="ARBA" id="ARBA00013109"/>
    </source>
</evidence>
<dbReference type="Proteomes" id="UP001500752">
    <property type="component" value="Unassembled WGS sequence"/>
</dbReference>
<feature type="domain" description="Tetrapyrrole biosynthesis uroporphyrinogen III synthase" evidence="11">
    <location>
        <begin position="34"/>
        <end position="307"/>
    </location>
</feature>
<dbReference type="RefSeq" id="WP_345148499.1">
    <property type="nucleotide sequence ID" value="NZ_BAABEO010000008.1"/>
</dbReference>
<reference evidence="13" key="1">
    <citation type="journal article" date="2019" name="Int. J. Syst. Evol. Microbiol.">
        <title>The Global Catalogue of Microorganisms (GCM) 10K type strain sequencing project: providing services to taxonomists for standard genome sequencing and annotation.</title>
        <authorList>
            <consortium name="The Broad Institute Genomics Platform"/>
            <consortium name="The Broad Institute Genome Sequencing Center for Infectious Disease"/>
            <person name="Wu L."/>
            <person name="Ma J."/>
        </authorList>
    </citation>
    <scope>NUCLEOTIDE SEQUENCE [LARGE SCALE GENOMIC DNA]</scope>
    <source>
        <strain evidence="13">JCM 30742</strain>
    </source>
</reference>
<evidence type="ECO:0000259" key="11">
    <source>
        <dbReference type="Pfam" id="PF02602"/>
    </source>
</evidence>